<dbReference type="Proteomes" id="UP001150581">
    <property type="component" value="Unassembled WGS sequence"/>
</dbReference>
<dbReference type="EMBL" id="JANBPG010001364">
    <property type="protein sequence ID" value="KAJ1890320.1"/>
    <property type="molecule type" value="Genomic_DNA"/>
</dbReference>
<comment type="caution">
    <text evidence="1">The sequence shown here is derived from an EMBL/GenBank/DDBJ whole genome shotgun (WGS) entry which is preliminary data.</text>
</comment>
<reference evidence="1" key="1">
    <citation type="submission" date="2022-07" db="EMBL/GenBank/DDBJ databases">
        <title>Phylogenomic reconstructions and comparative analyses of Kickxellomycotina fungi.</title>
        <authorList>
            <person name="Reynolds N.K."/>
            <person name="Stajich J.E."/>
            <person name="Barry K."/>
            <person name="Grigoriev I.V."/>
            <person name="Crous P."/>
            <person name="Smith M.E."/>
        </authorList>
    </citation>
    <scope>NUCLEOTIDE SEQUENCE</scope>
    <source>
        <strain evidence="1">Benny 63K</strain>
    </source>
</reference>
<name>A0ACC1ICA2_9FUNG</name>
<keyword evidence="2" id="KW-1185">Reference proteome</keyword>
<evidence type="ECO:0000313" key="2">
    <source>
        <dbReference type="Proteomes" id="UP001150581"/>
    </source>
</evidence>
<gene>
    <name evidence="1" type="ORF">LPJ66_007551</name>
</gene>
<organism evidence="1 2">
    <name type="scientific">Kickxella alabastrina</name>
    <dbReference type="NCBI Taxonomy" id="61397"/>
    <lineage>
        <taxon>Eukaryota</taxon>
        <taxon>Fungi</taxon>
        <taxon>Fungi incertae sedis</taxon>
        <taxon>Zoopagomycota</taxon>
        <taxon>Kickxellomycotina</taxon>
        <taxon>Kickxellomycetes</taxon>
        <taxon>Kickxellales</taxon>
        <taxon>Kickxellaceae</taxon>
        <taxon>Kickxella</taxon>
    </lineage>
</organism>
<accession>A0ACC1ICA2</accession>
<sequence length="345" mass="39151">MQRHCISKFVLQEAILGFQNQQQQQRALFATAAVACSMAGKSVLHRISPEQPKDKSWLEQKLREENKTSAANPRKVGANAGAKSAAGFVKIDKSPGGGKDHQPADGSSDAAVTLTPKALQAKDKWQQTSAAKERLHERLKDSSLAGWQRRKIELKLKHGGDQWDPTKKIAASSMEKIRLLNAEFPEVWTMQRLSEQFKVSQETIRRILKSKFRPSDEHIEKREQKRKDQLSAFKQETRMAERDGGFKRSEASGTPRTFERSVRSEANGAPRKFERSVRSEANGAPRKFERSVRSEANGAPRKFERSVRSEANGAPRKFERTEGPETHRTPRTFERTRGSKRSYER</sequence>
<evidence type="ECO:0000313" key="1">
    <source>
        <dbReference type="EMBL" id="KAJ1890320.1"/>
    </source>
</evidence>
<protein>
    <submittedName>
        <fullName evidence="1">Uncharacterized protein</fullName>
    </submittedName>
</protein>
<proteinExistence type="predicted"/>